<dbReference type="Proteomes" id="UP001057375">
    <property type="component" value="Unassembled WGS sequence"/>
</dbReference>
<feature type="region of interest" description="Disordered" evidence="2">
    <location>
        <begin position="351"/>
        <end position="387"/>
    </location>
</feature>
<feature type="region of interest" description="Disordered" evidence="2">
    <location>
        <begin position="1135"/>
        <end position="1194"/>
    </location>
</feature>
<name>A0ABQ5KUU9_9EUKA</name>
<gene>
    <name evidence="3" type="ORF">ADUPG1_009229</name>
</gene>
<keyword evidence="1" id="KW-0175">Coiled coil</keyword>
<accession>A0ABQ5KUU9</accession>
<dbReference type="EMBL" id="BQXS01011167">
    <property type="protein sequence ID" value="GKT36221.1"/>
    <property type="molecule type" value="Genomic_DNA"/>
</dbReference>
<evidence type="ECO:0000256" key="2">
    <source>
        <dbReference type="SAM" id="MobiDB-lite"/>
    </source>
</evidence>
<feature type="compositionally biased region" description="Low complexity" evidence="2">
    <location>
        <begin position="1706"/>
        <end position="1715"/>
    </location>
</feature>
<feature type="region of interest" description="Disordered" evidence="2">
    <location>
        <begin position="1488"/>
        <end position="1510"/>
    </location>
</feature>
<feature type="region of interest" description="Disordered" evidence="2">
    <location>
        <begin position="611"/>
        <end position="639"/>
    </location>
</feature>
<reference evidence="3" key="1">
    <citation type="submission" date="2022-03" db="EMBL/GenBank/DDBJ databases">
        <title>Draft genome sequence of Aduncisulcus paluster, a free-living microaerophilic Fornicata.</title>
        <authorList>
            <person name="Yuyama I."/>
            <person name="Kume K."/>
            <person name="Tamura T."/>
            <person name="Inagaki Y."/>
            <person name="Hashimoto T."/>
        </authorList>
    </citation>
    <scope>NUCLEOTIDE SEQUENCE</scope>
    <source>
        <strain evidence="3">NY0171</strain>
    </source>
</reference>
<evidence type="ECO:0000256" key="1">
    <source>
        <dbReference type="SAM" id="Coils"/>
    </source>
</evidence>
<feature type="compositionally biased region" description="Low complexity" evidence="2">
    <location>
        <begin position="1167"/>
        <end position="1179"/>
    </location>
</feature>
<feature type="non-terminal residue" evidence="3">
    <location>
        <position position="1738"/>
    </location>
</feature>
<organism evidence="3 4">
    <name type="scientific">Aduncisulcus paluster</name>
    <dbReference type="NCBI Taxonomy" id="2918883"/>
    <lineage>
        <taxon>Eukaryota</taxon>
        <taxon>Metamonada</taxon>
        <taxon>Carpediemonas-like organisms</taxon>
        <taxon>Aduncisulcus</taxon>
    </lineage>
</organism>
<evidence type="ECO:0000313" key="3">
    <source>
        <dbReference type="EMBL" id="GKT36221.1"/>
    </source>
</evidence>
<feature type="compositionally biased region" description="Basic and acidic residues" evidence="2">
    <location>
        <begin position="1148"/>
        <end position="1158"/>
    </location>
</feature>
<feature type="region of interest" description="Disordered" evidence="2">
    <location>
        <begin position="1693"/>
        <end position="1716"/>
    </location>
</feature>
<feature type="compositionally biased region" description="Polar residues" evidence="2">
    <location>
        <begin position="612"/>
        <end position="626"/>
    </location>
</feature>
<protein>
    <recommendedName>
        <fullName evidence="5">Exocyst complex component Sec8</fullName>
    </recommendedName>
</protein>
<feature type="compositionally biased region" description="Acidic residues" evidence="2">
    <location>
        <begin position="357"/>
        <end position="371"/>
    </location>
</feature>
<sequence length="1738" mass="194065">HFNTVSLMSSSTITKCKNLLGSLTVYNTSSSQKQQSSPVLDSLRYTAVAEDLHIDGVLADTDDQSIPRPLFDFKDPPSPSVVGSNPSMTTISDFVPSLLPGLATSSYMLLTHTHTTLSSAIRSVNALCTAVQQVGKIAEWYKALWEATGDDRMWWYGKRIWGESKETKIDDVTLNQSITNLFTRSNSFKMEYFKLQNHSNNIQKIDKKVEELLKILGKDLQRDLQFVWRCHDMKVIVGIEEEDTSGLLKGSGRLIPDIFTTPSSPNKAQSGPSLMLGCGTRAILHLLSWSVLSSLVSSMGPVWTSELIVSTIREVVTRILILFTRKDLLNISVSNSQTGVENQRTRMRSMEIIHEDAGDDDFDEEEEEEEEGEKKKKKNRDQASLSFSSLSTRSPEVIAQVFDPLLSALMFLKDKISASISVIYNKRITNETSKMPFVPQRQGRALRSSHVGGLDELMAKSIEQTEMFVRFGVDSYVSSLHRRLKYVRDLSYGHAELWRGLTYEEKKSFNKAWIAMKSSFMGIVGEKTQARRGPSRRGQILPHLTQNGELLTQNIMYKRPPMFGPDFTSHVSLWQYDPVFIAKKEIEGNDGAQEVDVDDISLYGKQLGGSVMKSSVSSAPGSSTRGSGRDLPEGGMIKHNRRNKRDSTITLVFRHLSSLPLLDTSIEGRNVFHDVIEAYTRILGGIESELGKRIASELSEAAKKQDTKLSLSIYRENRRFLSRERVSSQVRHCQDDLVCGLEKRVEILLNSQSSASFSLQHASSRALDSIRGVDRAIARLLWAISFHKQLHIIQTQLISVLGSGWKEVDRGKKVKDDLKTCKKKRTLPHEIVREESIIRKLEIRKFYKRLPLIPSEQVSVATFGKDIIDTPSEAQSDYENKLVRLESMGLRAQSTTIEEFLAASDESSGDTNKMIVSSLPVFKLHPFLSDSSPSSLSSLDVLHNLLRTYGKFLERIYREVGTEFGMEESDEKEEINCVLTGEKILGSDDSEAPTRVLSLDMSVLLQHPMLQILTQSLSLQGRGNLHVASLVNLFSSSLSEYHQLESEIYRSACMFRFAICHDGTKKTTKDPGEAKKMTRYSYPLPSHILLASSILACRILLMHVRTMPLRSVMDKKYSKRPIDIDWVERKVSEMVGQGKKGSSSSTIHDYREESDSLKRSKSQFYLSSARSDSSRPSPRSSHRRSSSYASKNSTLFDDNGHSSVKFVDQKQIVTLVMEYGKYSDGDSPFSSCMMPFVVSVSKLREKTRKVEEIRRNFERLLTKLRKEANSHEFGSNIMMATFNSTKSTHSKISSVMKVINTEGLKLGIDYSCTTAFKFATDCCIGRILGHAYSRACTILGLSIITNEASSNEGKDGKCPPIVCKLRGNDSVTSGGSSSFSTSPASLLHVMSNSFSDIGHTYLDHKCIAESPVTRDVPTESLTFAPIGNSFFPPAVLSVVSISAQTCVHNAENERDRLCESVEGVWRVRINAVKDQLRSCVDKWKRSSGKKELDSSNSASIGSVHTPSRHPEPLSYSDRLYSVFVDKCEANEMKFWCDALQFVLFEKKRKEKEINQDVEEEDGDGALMTVHEDIPTSPPSAVEPTEKRPGPNVMLRNRLQLDDQMGFATPSLNAKMLGTGATSSNPDQRGAFNITPHLKKSKPIDTIAEHDIISLLFTHMHSISKNSREDLRNILNKNTGILKKKFFGTGEESAVSSALSPRGDRPSVTSMSSVSESKGDPLITIDVAGAHEEVLLKLG</sequence>
<proteinExistence type="predicted"/>
<evidence type="ECO:0008006" key="5">
    <source>
        <dbReference type="Google" id="ProtNLM"/>
    </source>
</evidence>
<comment type="caution">
    <text evidence="3">The sequence shown here is derived from an EMBL/GenBank/DDBJ whole genome shotgun (WGS) entry which is preliminary data.</text>
</comment>
<feature type="coiled-coil region" evidence="1">
    <location>
        <begin position="1243"/>
        <end position="1270"/>
    </location>
</feature>
<feature type="non-terminal residue" evidence="3">
    <location>
        <position position="1"/>
    </location>
</feature>
<feature type="compositionally biased region" description="Polar residues" evidence="2">
    <location>
        <begin position="1494"/>
        <end position="1505"/>
    </location>
</feature>
<evidence type="ECO:0000313" key="4">
    <source>
        <dbReference type="Proteomes" id="UP001057375"/>
    </source>
</evidence>
<keyword evidence="4" id="KW-1185">Reference proteome</keyword>